<feature type="transmembrane region" description="Helical" evidence="7">
    <location>
        <begin position="53"/>
        <end position="79"/>
    </location>
</feature>
<evidence type="ECO:0000256" key="5">
    <source>
        <dbReference type="ARBA" id="ARBA00022989"/>
    </source>
</evidence>
<feature type="transmembrane region" description="Helical" evidence="7">
    <location>
        <begin position="174"/>
        <end position="194"/>
    </location>
</feature>
<evidence type="ECO:0000256" key="6">
    <source>
        <dbReference type="ARBA" id="ARBA00023136"/>
    </source>
</evidence>
<dbReference type="Gene3D" id="1.10.3720.10">
    <property type="entry name" value="MetI-like"/>
    <property type="match status" value="1"/>
</dbReference>
<evidence type="ECO:0000256" key="2">
    <source>
        <dbReference type="ARBA" id="ARBA00022448"/>
    </source>
</evidence>
<dbReference type="AlphaFoldDB" id="A0A6J7QVF2"/>
<organism evidence="9">
    <name type="scientific">freshwater metagenome</name>
    <dbReference type="NCBI Taxonomy" id="449393"/>
    <lineage>
        <taxon>unclassified sequences</taxon>
        <taxon>metagenomes</taxon>
        <taxon>ecological metagenomes</taxon>
    </lineage>
</organism>
<gene>
    <name evidence="9" type="ORF">UFOPK3992_01750</name>
</gene>
<dbReference type="Pfam" id="PF00528">
    <property type="entry name" value="BPD_transp_1"/>
    <property type="match status" value="1"/>
</dbReference>
<keyword evidence="3" id="KW-1003">Cell membrane</keyword>
<dbReference type="SUPFAM" id="SSF161098">
    <property type="entry name" value="MetI-like"/>
    <property type="match status" value="1"/>
</dbReference>
<protein>
    <submittedName>
        <fullName evidence="9">Unannotated protein</fullName>
    </submittedName>
</protein>
<evidence type="ECO:0000259" key="8">
    <source>
        <dbReference type="PROSITE" id="PS50928"/>
    </source>
</evidence>
<keyword evidence="5 7" id="KW-1133">Transmembrane helix</keyword>
<evidence type="ECO:0000256" key="4">
    <source>
        <dbReference type="ARBA" id="ARBA00022692"/>
    </source>
</evidence>
<name>A0A6J7QVF2_9ZZZZ</name>
<dbReference type="InterPro" id="IPR000515">
    <property type="entry name" value="MetI-like"/>
</dbReference>
<proteinExistence type="predicted"/>
<dbReference type="CDD" id="cd06261">
    <property type="entry name" value="TM_PBP2"/>
    <property type="match status" value="1"/>
</dbReference>
<evidence type="ECO:0000256" key="3">
    <source>
        <dbReference type="ARBA" id="ARBA00022475"/>
    </source>
</evidence>
<dbReference type="InterPro" id="IPR050366">
    <property type="entry name" value="BP-dependent_transpt_permease"/>
</dbReference>
<dbReference type="PANTHER" id="PTHR43386">
    <property type="entry name" value="OLIGOPEPTIDE TRANSPORT SYSTEM PERMEASE PROTEIN APPC"/>
    <property type="match status" value="1"/>
</dbReference>
<dbReference type="PROSITE" id="PS50928">
    <property type="entry name" value="ABC_TM1"/>
    <property type="match status" value="1"/>
</dbReference>
<sequence length="207" mass="21067">MLFGSRTALAGPLVVAVGAGVLGTAFGLLAGYRGGRVDGLTMRCIDLVYAVPPLLVAIVVVGVFGGGYWLAVVVLIVLSAPADVRVVRSAAMAQRELPYVAAARTVGVGGLAIAVRHVLPNVTPTVSANVLLQFVGALIALSGLAFLGLGAPAGTPDWGLMIAENRSVLDLNPLAMVVPALLIMGLAVAMTVLGDRTYEILSDRGGK</sequence>
<evidence type="ECO:0000256" key="7">
    <source>
        <dbReference type="SAM" id="Phobius"/>
    </source>
</evidence>
<dbReference type="PANTHER" id="PTHR43386:SF1">
    <property type="entry name" value="D,D-DIPEPTIDE TRANSPORT SYSTEM PERMEASE PROTEIN DDPC-RELATED"/>
    <property type="match status" value="1"/>
</dbReference>
<reference evidence="9" key="1">
    <citation type="submission" date="2020-05" db="EMBL/GenBank/DDBJ databases">
        <authorList>
            <person name="Chiriac C."/>
            <person name="Salcher M."/>
            <person name="Ghai R."/>
            <person name="Kavagutti S V."/>
        </authorList>
    </citation>
    <scope>NUCLEOTIDE SEQUENCE</scope>
</reference>
<accession>A0A6J7QVF2</accession>
<feature type="transmembrane region" description="Helical" evidence="7">
    <location>
        <begin position="12"/>
        <end position="32"/>
    </location>
</feature>
<feature type="transmembrane region" description="Helical" evidence="7">
    <location>
        <begin position="131"/>
        <end position="154"/>
    </location>
</feature>
<evidence type="ECO:0000313" key="9">
    <source>
        <dbReference type="EMBL" id="CAB5021710.1"/>
    </source>
</evidence>
<keyword evidence="6 7" id="KW-0472">Membrane</keyword>
<dbReference type="GO" id="GO:0005886">
    <property type="term" value="C:plasma membrane"/>
    <property type="evidence" value="ECO:0007669"/>
    <property type="project" value="UniProtKB-SubCell"/>
</dbReference>
<evidence type="ECO:0000256" key="1">
    <source>
        <dbReference type="ARBA" id="ARBA00004651"/>
    </source>
</evidence>
<comment type="subcellular location">
    <subcellularLocation>
        <location evidence="1">Cell membrane</location>
        <topology evidence="1">Multi-pass membrane protein</topology>
    </subcellularLocation>
</comment>
<dbReference type="InterPro" id="IPR035906">
    <property type="entry name" value="MetI-like_sf"/>
</dbReference>
<feature type="domain" description="ABC transmembrane type-1" evidence="8">
    <location>
        <begin position="9"/>
        <end position="194"/>
    </location>
</feature>
<dbReference type="EMBL" id="CAFBOZ010000298">
    <property type="protein sequence ID" value="CAB5021710.1"/>
    <property type="molecule type" value="Genomic_DNA"/>
</dbReference>
<keyword evidence="2" id="KW-0813">Transport</keyword>
<keyword evidence="4 7" id="KW-0812">Transmembrane</keyword>
<feature type="transmembrane region" description="Helical" evidence="7">
    <location>
        <begin position="99"/>
        <end position="119"/>
    </location>
</feature>
<dbReference type="GO" id="GO:0055085">
    <property type="term" value="P:transmembrane transport"/>
    <property type="evidence" value="ECO:0007669"/>
    <property type="project" value="InterPro"/>
</dbReference>